<accession>A0A6C0ETS6</accession>
<reference evidence="1" key="1">
    <citation type="journal article" date="2020" name="Nature">
        <title>Giant virus diversity and host interactions through global metagenomics.</title>
        <authorList>
            <person name="Schulz F."/>
            <person name="Roux S."/>
            <person name="Paez-Espino D."/>
            <person name="Jungbluth S."/>
            <person name="Walsh D.A."/>
            <person name="Denef V.J."/>
            <person name="McMahon K.D."/>
            <person name="Konstantinidis K.T."/>
            <person name="Eloe-Fadrosh E.A."/>
            <person name="Kyrpides N.C."/>
            <person name="Woyke T."/>
        </authorList>
    </citation>
    <scope>NUCLEOTIDE SEQUENCE</scope>
    <source>
        <strain evidence="1">GVMAG-M-3300009159-65</strain>
    </source>
</reference>
<organism evidence="1">
    <name type="scientific">viral metagenome</name>
    <dbReference type="NCBI Taxonomy" id="1070528"/>
    <lineage>
        <taxon>unclassified sequences</taxon>
        <taxon>metagenomes</taxon>
        <taxon>organismal metagenomes</taxon>
    </lineage>
</organism>
<protein>
    <submittedName>
        <fullName evidence="1">Uncharacterized protein</fullName>
    </submittedName>
</protein>
<dbReference type="AlphaFoldDB" id="A0A6C0ETS6"/>
<proteinExistence type="predicted"/>
<dbReference type="EMBL" id="MN738942">
    <property type="protein sequence ID" value="QHT32457.1"/>
    <property type="molecule type" value="Genomic_DNA"/>
</dbReference>
<sequence length="80" mass="9436">MVQKLFGSTINTCCDPLHKSHVQSYIFSMNKETCSFLINCGIFSKNYVKTFLEAVWNKEVLMSQKNNTKRMEYWFIITLL</sequence>
<evidence type="ECO:0000313" key="1">
    <source>
        <dbReference type="EMBL" id="QHT32457.1"/>
    </source>
</evidence>
<name>A0A6C0ETS6_9ZZZZ</name>